<dbReference type="PANTHER" id="PTHR42855">
    <property type="entry name" value="ABC TRANSPORTER ATP-BINDING SUBUNIT"/>
    <property type="match status" value="1"/>
</dbReference>
<keyword evidence="2" id="KW-0067">ATP-binding</keyword>
<dbReference type="InterPro" id="IPR027417">
    <property type="entry name" value="P-loop_NTPase"/>
</dbReference>
<dbReference type="CDD" id="cd03221">
    <property type="entry name" value="ABCF_EF-3"/>
    <property type="match status" value="2"/>
</dbReference>
<comment type="caution">
    <text evidence="5">The sequence shown here is derived from an EMBL/GenBank/DDBJ whole genome shotgun (WGS) entry which is preliminary data.</text>
</comment>
<dbReference type="InterPro" id="IPR032781">
    <property type="entry name" value="ABC_tran_Xtn"/>
</dbReference>
<sequence length="530" mass="59912">MIQVSDVSLRFGDRKLFEDVNIKFTPGNCYGLIGANGAGKSTFLKILSGELESQTGNVSMSPGERLAVLKQNHFEYEEYEVLKVVIMGHSRLYEVMQEKDAIYMKADFSDEDGMKAAELEGEFAELNGWEAESEAAILLKGLGITEDLHHKKMEDLTGGEKVKVLLAQALFGKPDVLLLDEPTNHLDIKAIQWLEEFLINFENTVIVVSHDRHFLNKVCTHIADLDFGKIQIYVGNYDFWYESSQLATKMAQDQNKKKEEKIKELQAFIARFSANASKSKQATSRKKLLDKISLDDIKPSSRRYPYIAFKPEREIGNDLLRVEGLCKTIDGEKVLDNVSFIMNKDDKIALVGDNETANTTLMKILMGEMEPDSGSFKWGVTTSQAYFPKDNGEYFEGTDLNLVDWLRQYSPHDQSETFLRGFLGRMLFSGEEVNKKASVLSGGEKVRCMLSKMMLSGSNVLLLDEPTNHLDLESITALNNGLINFKGSMIFTSHDHQFIQTIANRIIEIKDDGIIDKQMTYDEYLEVSTK</sequence>
<evidence type="ECO:0000259" key="4">
    <source>
        <dbReference type="PROSITE" id="PS50893"/>
    </source>
</evidence>
<dbReference type="Pfam" id="PF00005">
    <property type="entry name" value="ABC_tran"/>
    <property type="match status" value="2"/>
</dbReference>
<proteinExistence type="predicted"/>
<dbReference type="PROSITE" id="PS50893">
    <property type="entry name" value="ABC_TRANSPORTER_2"/>
    <property type="match status" value="2"/>
</dbReference>
<keyword evidence="1" id="KW-0547">Nucleotide-binding</keyword>
<dbReference type="EMBL" id="JAFBDZ010000001">
    <property type="protein sequence ID" value="MBM7584099.1"/>
    <property type="molecule type" value="Genomic_DNA"/>
</dbReference>
<dbReference type="SUPFAM" id="SSF52540">
    <property type="entry name" value="P-loop containing nucleoside triphosphate hydrolases"/>
    <property type="match status" value="2"/>
</dbReference>
<evidence type="ECO:0000313" key="6">
    <source>
        <dbReference type="Proteomes" id="UP001646157"/>
    </source>
</evidence>
<evidence type="ECO:0000256" key="2">
    <source>
        <dbReference type="ARBA" id="ARBA00022840"/>
    </source>
</evidence>
<feature type="domain" description="ABC transporter" evidence="4">
    <location>
        <begin position="320"/>
        <end position="527"/>
    </location>
</feature>
<reference evidence="5 6" key="1">
    <citation type="submission" date="2021-01" db="EMBL/GenBank/DDBJ databases">
        <title>Genomic Encyclopedia of Type Strains, Phase IV (KMG-IV): sequencing the most valuable type-strain genomes for metagenomic binning, comparative biology and taxonomic classification.</title>
        <authorList>
            <person name="Goeker M."/>
        </authorList>
    </citation>
    <scope>NUCLEOTIDE SEQUENCE [LARGE SCALE GENOMIC DNA]</scope>
    <source>
        <strain evidence="5 6">DSM 24834</strain>
    </source>
</reference>
<dbReference type="InterPro" id="IPR003439">
    <property type="entry name" value="ABC_transporter-like_ATP-bd"/>
</dbReference>
<protein>
    <submittedName>
        <fullName evidence="5">ATPase subunit of ABC transporter with duplicated ATPase domains</fullName>
    </submittedName>
</protein>
<keyword evidence="6" id="KW-1185">Reference proteome</keyword>
<evidence type="ECO:0000256" key="3">
    <source>
        <dbReference type="SAM" id="Coils"/>
    </source>
</evidence>
<dbReference type="Gene3D" id="3.40.50.300">
    <property type="entry name" value="P-loop containing nucleotide triphosphate hydrolases"/>
    <property type="match status" value="2"/>
</dbReference>
<dbReference type="SMART" id="SM00382">
    <property type="entry name" value="AAA"/>
    <property type="match status" value="2"/>
</dbReference>
<dbReference type="PANTHER" id="PTHR42855:SF2">
    <property type="entry name" value="DRUG RESISTANCE ABC TRANSPORTER,ATP-BINDING PROTEIN"/>
    <property type="match status" value="1"/>
</dbReference>
<feature type="coiled-coil region" evidence="3">
    <location>
        <begin position="248"/>
        <end position="275"/>
    </location>
</feature>
<feature type="domain" description="ABC transporter" evidence="4">
    <location>
        <begin position="2"/>
        <end position="252"/>
    </location>
</feature>
<dbReference type="Proteomes" id="UP001646157">
    <property type="component" value="Unassembled WGS sequence"/>
</dbReference>
<dbReference type="InterPro" id="IPR051309">
    <property type="entry name" value="ABCF_ATPase"/>
</dbReference>
<dbReference type="RefSeq" id="WP_205168289.1">
    <property type="nucleotide sequence ID" value="NZ_JAFBDZ010000001.1"/>
</dbReference>
<organism evidence="5 6">
    <name type="scientific">Rossellomorea pakistanensis</name>
    <dbReference type="NCBI Taxonomy" id="992288"/>
    <lineage>
        <taxon>Bacteria</taxon>
        <taxon>Bacillati</taxon>
        <taxon>Bacillota</taxon>
        <taxon>Bacilli</taxon>
        <taxon>Bacillales</taxon>
        <taxon>Bacillaceae</taxon>
        <taxon>Rossellomorea</taxon>
    </lineage>
</organism>
<name>A0ABS2N8D6_9BACI</name>
<keyword evidence="3" id="KW-0175">Coiled coil</keyword>
<gene>
    <name evidence="5" type="ORF">JOC86_000636</name>
</gene>
<evidence type="ECO:0000313" key="5">
    <source>
        <dbReference type="EMBL" id="MBM7584099.1"/>
    </source>
</evidence>
<evidence type="ECO:0000256" key="1">
    <source>
        <dbReference type="ARBA" id="ARBA00022741"/>
    </source>
</evidence>
<dbReference type="InterPro" id="IPR003593">
    <property type="entry name" value="AAA+_ATPase"/>
</dbReference>
<dbReference type="Pfam" id="PF12848">
    <property type="entry name" value="ABC_tran_Xtn"/>
    <property type="match status" value="1"/>
</dbReference>
<accession>A0ABS2N8D6</accession>